<accession>A0A1I5DJJ2</accession>
<dbReference type="Proteomes" id="UP000242869">
    <property type="component" value="Unassembled WGS sequence"/>
</dbReference>
<protein>
    <submittedName>
        <fullName evidence="2">Uncharacterized protein</fullName>
    </submittedName>
</protein>
<sequence length="149" mass="16397">MLKKLFAAIVTFVFAVSAMAAGNVVLVDHAHMQLGDNATSKLSYSVSPSSEIVLDLGNYKFTLWPKSEPAPDSVSVVIADNQQYYLQLQPGKKKYSLSRSTLTPRAGSIPFSSFASGQQIMIAIGRLRIDHIKKEEAFRVHWLGLVDVK</sequence>
<feature type="chain" id="PRO_5017252312" evidence="1">
    <location>
        <begin position="21"/>
        <end position="149"/>
    </location>
</feature>
<reference evidence="3" key="1">
    <citation type="submission" date="2016-10" db="EMBL/GenBank/DDBJ databases">
        <authorList>
            <person name="Varghese N."/>
            <person name="Submissions S."/>
        </authorList>
    </citation>
    <scope>NUCLEOTIDE SEQUENCE [LARGE SCALE GENOMIC DNA]</scope>
    <source>
        <strain evidence="3">DSM 6150</strain>
    </source>
</reference>
<dbReference type="EMBL" id="FOVE01000025">
    <property type="protein sequence ID" value="SFN99444.1"/>
    <property type="molecule type" value="Genomic_DNA"/>
</dbReference>
<dbReference type="STRING" id="83765.SAMN05660284_02683"/>
<gene>
    <name evidence="2" type="ORF">SAMN05660284_02683</name>
</gene>
<feature type="signal peptide" evidence="1">
    <location>
        <begin position="1"/>
        <end position="20"/>
    </location>
</feature>
<organism evidence="2 3">
    <name type="scientific">Formivibrio citricus</name>
    <dbReference type="NCBI Taxonomy" id="83765"/>
    <lineage>
        <taxon>Bacteria</taxon>
        <taxon>Pseudomonadati</taxon>
        <taxon>Pseudomonadota</taxon>
        <taxon>Betaproteobacteria</taxon>
        <taxon>Neisseriales</taxon>
        <taxon>Chitinibacteraceae</taxon>
        <taxon>Formivibrio</taxon>
    </lineage>
</organism>
<name>A0A1I5DJJ2_9NEIS</name>
<dbReference type="AlphaFoldDB" id="A0A1I5DJJ2"/>
<proteinExistence type="predicted"/>
<keyword evidence="1" id="KW-0732">Signal</keyword>
<evidence type="ECO:0000313" key="2">
    <source>
        <dbReference type="EMBL" id="SFN99444.1"/>
    </source>
</evidence>
<evidence type="ECO:0000313" key="3">
    <source>
        <dbReference type="Proteomes" id="UP000242869"/>
    </source>
</evidence>
<keyword evidence="3" id="KW-1185">Reference proteome</keyword>
<evidence type="ECO:0000256" key="1">
    <source>
        <dbReference type="SAM" id="SignalP"/>
    </source>
</evidence>